<accession>A0AAW5K8R6</accession>
<gene>
    <name evidence="3" type="ORF">NE646_06550</name>
</gene>
<evidence type="ECO:0000256" key="2">
    <source>
        <dbReference type="SAM" id="Phobius"/>
    </source>
</evidence>
<dbReference type="AlphaFoldDB" id="A0AAW5K8R6"/>
<dbReference type="PANTHER" id="PTHR37813:SF1">
    <property type="entry name" value="FELS-2 PROPHAGE PROTEIN"/>
    <property type="match status" value="1"/>
</dbReference>
<organism evidence="3 4">
    <name type="scientific">Bittarella massiliensis</name>
    <name type="common">ex Durand et al. 2017</name>
    <dbReference type="NCBI Taxonomy" id="1720313"/>
    <lineage>
        <taxon>Bacteria</taxon>
        <taxon>Bacillati</taxon>
        <taxon>Bacillota</taxon>
        <taxon>Clostridia</taxon>
        <taxon>Eubacteriales</taxon>
        <taxon>Oscillospiraceae</taxon>
        <taxon>Bittarella (ex Durand et al. 2017)</taxon>
    </lineage>
</organism>
<name>A0AAW5K8R6_9FIRM</name>
<keyword evidence="1" id="KW-0175">Coiled coil</keyword>
<evidence type="ECO:0008006" key="5">
    <source>
        <dbReference type="Google" id="ProtNLM"/>
    </source>
</evidence>
<evidence type="ECO:0000313" key="3">
    <source>
        <dbReference type="EMBL" id="MCQ4949326.1"/>
    </source>
</evidence>
<dbReference type="EMBL" id="JANGAB010000003">
    <property type="protein sequence ID" value="MCQ4949326.1"/>
    <property type="molecule type" value="Genomic_DNA"/>
</dbReference>
<evidence type="ECO:0000256" key="1">
    <source>
        <dbReference type="SAM" id="Coils"/>
    </source>
</evidence>
<protein>
    <recommendedName>
        <fullName evidence="5">Phage tail tape measure protein</fullName>
    </recommendedName>
</protein>
<dbReference type="Proteomes" id="UP001205063">
    <property type="component" value="Unassembled WGS sequence"/>
</dbReference>
<feature type="transmembrane region" description="Helical" evidence="2">
    <location>
        <begin position="511"/>
        <end position="534"/>
    </location>
</feature>
<feature type="transmembrane region" description="Helical" evidence="2">
    <location>
        <begin position="434"/>
        <end position="459"/>
    </location>
</feature>
<evidence type="ECO:0000313" key="4">
    <source>
        <dbReference type="Proteomes" id="UP001205063"/>
    </source>
</evidence>
<keyword evidence="2" id="KW-1133">Transmembrane helix</keyword>
<dbReference type="PANTHER" id="PTHR37813">
    <property type="entry name" value="FELS-2 PROPHAGE PROTEIN"/>
    <property type="match status" value="1"/>
</dbReference>
<feature type="coiled-coil region" evidence="1">
    <location>
        <begin position="49"/>
        <end position="87"/>
    </location>
</feature>
<feature type="transmembrane region" description="Helical" evidence="2">
    <location>
        <begin position="479"/>
        <end position="499"/>
    </location>
</feature>
<dbReference type="SUPFAM" id="SSF57997">
    <property type="entry name" value="Tropomyosin"/>
    <property type="match status" value="1"/>
</dbReference>
<feature type="transmembrane region" description="Helical" evidence="2">
    <location>
        <begin position="555"/>
        <end position="572"/>
    </location>
</feature>
<reference evidence="3" key="1">
    <citation type="submission" date="2022-06" db="EMBL/GenBank/DDBJ databases">
        <title>Isolation of gut microbiota from human fecal samples.</title>
        <authorList>
            <person name="Pamer E.G."/>
            <person name="Barat B."/>
            <person name="Waligurski E."/>
            <person name="Medina S."/>
            <person name="Paddock L."/>
            <person name="Mostad J."/>
        </authorList>
    </citation>
    <scope>NUCLEOTIDE SEQUENCE</scope>
    <source>
        <strain evidence="3">DFI.7.96</strain>
    </source>
</reference>
<keyword evidence="2" id="KW-0472">Membrane</keyword>
<sequence>MSVDIGPRIGVDGEKAFRDAMNRVCDAIKLTNAQMKAAMAQFDRADKSEEKLTQQNALLEKSIDGWRDKLKLLNDNLETQKKKLTELGVALDKAKKSGGDNAQEVAKAEAAYTRQAREVNKCEVEVARATESLNRMDRQLRSNKDELNRAADSVDDLGDELEDAGDKSLKFGDVLKANVLGSAISKGLGLLAQGIKNAGSALANAAKDGVELASDLAESQNVVDTTFGESAGVINEWAKAAATSYGISELAAKQYNGTLGAMLKSMGLSQDAVVEMSTAMVGLAGDMASFYNLDVGTAFEKIRSGISGETEPLKQLGINMSVANLQAYALSQGITKAYSSMSQAEQATLRYNYLMSVTADAQGDFADTSDSLANQQRILALQIENAKGAIGQALYPVITQITTAFNEWFATVDKEKLTETIKSVVQTIVDNGPLIISIISGIAAGLVGMALGTFVGNIVKAVKAAKDGVTVLQSLGKVFNTNPIGIVVGAIAALVTAFVTLWNTSEDFRNFWIGLWDTISGAFSAAWDGIVNFFTKTIPNAFNGFINWIKKNWQGLLLLLVNPIAGAFKLIYDNCEGFRNFINNFVQSVKDFFVNGWNSIVAFFTETIPAWIASVVEWFNELPRRIGEMIGALIGHVVQFGLNLWNWVTVELPKIIQAVVDWFAQLPGRIWEWLKSAALKVAQWGVDVYTTMKTKVEEAITAVVDWFAALPGKIWDWLVATVQKVIQWGVNLRDKAKQAATDMVTNVVDTIKGLPGKIVEIGKNIVTGLWEGIQSMAGWIKDKISGFLGGIVDGVKGVLGIHSPSKVFAGIGKYMGEGLGIGFADSMRTVAGQMQNAVPTTLTGPSLANVAGTVAGNTGATVAASPVSVVLRIDNFNNYSQDDLAAISDMVAAQIQDKVTRQQGVFR</sequence>
<comment type="caution">
    <text evidence="3">The sequence shown here is derived from an EMBL/GenBank/DDBJ whole genome shotgun (WGS) entry which is preliminary data.</text>
</comment>
<dbReference type="RefSeq" id="WP_256135959.1">
    <property type="nucleotide sequence ID" value="NZ_JANGAB010000003.1"/>
</dbReference>
<proteinExistence type="predicted"/>
<keyword evidence="2" id="KW-0812">Transmembrane</keyword>
<feature type="coiled-coil region" evidence="1">
    <location>
        <begin position="119"/>
        <end position="153"/>
    </location>
</feature>